<feature type="transmembrane region" description="Helical" evidence="1">
    <location>
        <begin position="551"/>
        <end position="570"/>
    </location>
</feature>
<dbReference type="STRING" id="28234.SAMN04488588_0398"/>
<accession>A0A1G6IJ51</accession>
<dbReference type="Proteomes" id="UP000199322">
    <property type="component" value="Unassembled WGS sequence"/>
</dbReference>
<keyword evidence="1" id="KW-1133">Transmembrane helix</keyword>
<dbReference type="EMBL" id="FMYV01000001">
    <property type="protein sequence ID" value="SDC06547.1"/>
    <property type="molecule type" value="Genomic_DNA"/>
</dbReference>
<keyword evidence="5" id="KW-1185">Reference proteome</keyword>
<feature type="signal peptide" evidence="2">
    <location>
        <begin position="1"/>
        <end position="19"/>
    </location>
</feature>
<feature type="transmembrane region" description="Helical" evidence="1">
    <location>
        <begin position="260"/>
        <end position="277"/>
    </location>
</feature>
<dbReference type="RefSeq" id="WP_091402336.1">
    <property type="nucleotide sequence ID" value="NZ_FMYV01000001.1"/>
</dbReference>
<keyword evidence="1" id="KW-0472">Membrane</keyword>
<organism evidence="3 5">
    <name type="scientific">Geotoga petraea</name>
    <dbReference type="NCBI Taxonomy" id="28234"/>
    <lineage>
        <taxon>Bacteria</taxon>
        <taxon>Thermotogati</taxon>
        <taxon>Thermotogota</taxon>
        <taxon>Thermotogae</taxon>
        <taxon>Petrotogales</taxon>
        <taxon>Petrotogaceae</taxon>
        <taxon>Geotoga</taxon>
    </lineage>
</organism>
<dbReference type="OrthoDB" id="39348at2"/>
<gene>
    <name evidence="4" type="ORF">E4650_03260</name>
    <name evidence="3" type="ORF">SAMN04488588_0398</name>
</gene>
<reference evidence="3 5" key="1">
    <citation type="submission" date="2016-10" db="EMBL/GenBank/DDBJ databases">
        <authorList>
            <person name="de Groot N.N."/>
        </authorList>
    </citation>
    <scope>NUCLEOTIDE SEQUENCE [LARGE SCALE GENOMIC DNA]</scope>
    <source>
        <strain evidence="3 5">WG14</strain>
    </source>
</reference>
<dbReference type="EMBL" id="SRME01000001">
    <property type="protein sequence ID" value="TGG89219.1"/>
    <property type="molecule type" value="Genomic_DNA"/>
</dbReference>
<proteinExistence type="predicted"/>
<reference evidence="4 6" key="2">
    <citation type="submission" date="2019-04" db="EMBL/GenBank/DDBJ databases">
        <title>Draft genome sequence data and analysis of a Fermenting Bacterium, Geotoga petraea strain HO-Geo1, isolated from heavy-oil petroleum reservoir in Russia.</title>
        <authorList>
            <person name="Grouzdev D.S."/>
            <person name="Semenova E.M."/>
            <person name="Sokolova D.S."/>
            <person name="Tourova T.P."/>
            <person name="Poltaraus A.B."/>
            <person name="Nazina T.N."/>
        </authorList>
    </citation>
    <scope>NUCLEOTIDE SEQUENCE [LARGE SCALE GENOMIC DNA]</scope>
    <source>
        <strain evidence="4 6">HO-Geo1</strain>
    </source>
</reference>
<sequence>MKKNIIIILTILLASFAFTLNVDQVESYYTTFIEEYNNNNREGELSEFFVQIDNLGLYRFYRNMMVGTAEYTDRPSDVQRYLTEIYNQLEYENAEEQIAYAGFMAYVQSKISSDSLSREMIRSLPAYYTSIQEYQSNVENEVLTYIGNVIGYSLGVLEESPYKNIERFDFNGEIENRDFYVYQGGSNSEYNQIIEENKEEILTQIEEIANSNLTGFELELAIDDISYQYIDSISSLVQEQIAQSLAMFIEKAETTFNPNFIRLLVYLALIILFALFLKNLLKYLLIAIYIFELIFLIFIYNPIQDPVTSFIYGAFVIVAISIFFLTSVLNAFGRDVHIFERFKNIAIFVSVIVIITIPAYSIIDLKMDNNTQFNDSIFEDQLLKDTVTYSHTSIQRTIGTLKSNLGLEFSSMRSLYGTEINNFLKNSINANVYDHVYADSTESIDIAINSDGLKFSNTESYINNAQNLSKSIDDIMSSAEVRKSRILGALDELESNIESILLYSDDEFKNIVINTLTSQFNSSDLLEDIEIQSYFDIQPLKTIDLRVYNTVHGTIYLIVFMFSLLLFLIFEDKLFKIITTVGMLIASIMAFITPSNMTVLSQVNYPPLVTNDYSVNIIIGILMLFITFIIQIKKEKKISVD</sequence>
<dbReference type="AlphaFoldDB" id="A0A1G6IJ51"/>
<feature type="transmembrane region" description="Helical" evidence="1">
    <location>
        <begin position="577"/>
        <end position="593"/>
    </location>
</feature>
<feature type="chain" id="PRO_5036018786" evidence="2">
    <location>
        <begin position="20"/>
        <end position="641"/>
    </location>
</feature>
<protein>
    <submittedName>
        <fullName evidence="3">Uncharacterized protein</fullName>
    </submittedName>
</protein>
<name>A0A1G6IJ51_9BACT</name>
<feature type="transmembrane region" description="Helical" evidence="1">
    <location>
        <begin position="345"/>
        <end position="363"/>
    </location>
</feature>
<keyword evidence="1" id="KW-0812">Transmembrane</keyword>
<feature type="transmembrane region" description="Helical" evidence="1">
    <location>
        <begin position="284"/>
        <end position="303"/>
    </location>
</feature>
<evidence type="ECO:0000313" key="4">
    <source>
        <dbReference type="EMBL" id="TGG89219.1"/>
    </source>
</evidence>
<evidence type="ECO:0000256" key="2">
    <source>
        <dbReference type="SAM" id="SignalP"/>
    </source>
</evidence>
<keyword evidence="2" id="KW-0732">Signal</keyword>
<evidence type="ECO:0000256" key="1">
    <source>
        <dbReference type="SAM" id="Phobius"/>
    </source>
</evidence>
<feature type="transmembrane region" description="Helical" evidence="1">
    <location>
        <begin position="613"/>
        <end position="632"/>
    </location>
</feature>
<evidence type="ECO:0000313" key="3">
    <source>
        <dbReference type="EMBL" id="SDC06547.1"/>
    </source>
</evidence>
<feature type="transmembrane region" description="Helical" evidence="1">
    <location>
        <begin position="309"/>
        <end position="333"/>
    </location>
</feature>
<evidence type="ECO:0000313" key="6">
    <source>
        <dbReference type="Proteomes" id="UP000297288"/>
    </source>
</evidence>
<evidence type="ECO:0000313" key="5">
    <source>
        <dbReference type="Proteomes" id="UP000199322"/>
    </source>
</evidence>
<dbReference type="Proteomes" id="UP000297288">
    <property type="component" value="Unassembled WGS sequence"/>
</dbReference>